<keyword evidence="2" id="KW-1185">Reference proteome</keyword>
<dbReference type="EMBL" id="JAJGWQ010000003">
    <property type="protein sequence ID" value="MEB3782416.1"/>
    <property type="molecule type" value="Genomic_DNA"/>
</dbReference>
<name>A0ABU6BRH6_9PSED</name>
<comment type="caution">
    <text evidence="1">The sequence shown here is derived from an EMBL/GenBank/DDBJ whole genome shotgun (WGS) entry which is preliminary data.</text>
</comment>
<gene>
    <name evidence="1" type="ORF">LLW09_07590</name>
</gene>
<organism evidence="1 2">
    <name type="scientific">Pseudomonas paracarnis</name>
    <dbReference type="NCBI Taxonomy" id="2750625"/>
    <lineage>
        <taxon>Bacteria</taxon>
        <taxon>Pseudomonadati</taxon>
        <taxon>Pseudomonadota</taxon>
        <taxon>Gammaproteobacteria</taxon>
        <taxon>Pseudomonadales</taxon>
        <taxon>Pseudomonadaceae</taxon>
        <taxon>Pseudomonas</taxon>
    </lineage>
</organism>
<reference evidence="1 2" key="1">
    <citation type="journal article" date="2023" name="Int J Dairy Technol">
        <title>Genome based analysis of Pseudomonas paracarnis RQ057, a strain responsible for blue discoloration spoilage in processed cheese.</title>
        <authorList>
            <person name="Rodrigues Rd.S."/>
            <person name="Machado S.G."/>
            <person name="de Carvalho A.F."/>
            <person name="Nero L.A."/>
        </authorList>
    </citation>
    <scope>NUCLEOTIDE SEQUENCE [LARGE SCALE GENOMIC DNA]</scope>
    <source>
        <strain evidence="1 2">RQ057</strain>
    </source>
</reference>
<evidence type="ECO:0000313" key="2">
    <source>
        <dbReference type="Proteomes" id="UP001336015"/>
    </source>
</evidence>
<sequence length="109" mass="12640">MKNLKSFRKWISDGNCEFYYVTTNIDKFEMAFAGSSEYEIVFETAGFPKDKLIIKFINKELVRVIVATEGAFLKSKYEITSDILDVNFISESLIEVKTCKFEFSMCKQV</sequence>
<protein>
    <submittedName>
        <fullName evidence="1">Uncharacterized protein</fullName>
    </submittedName>
</protein>
<accession>A0ABU6BRH6</accession>
<proteinExistence type="predicted"/>
<evidence type="ECO:0000313" key="1">
    <source>
        <dbReference type="EMBL" id="MEB3782416.1"/>
    </source>
</evidence>
<dbReference type="RefSeq" id="WP_181073616.1">
    <property type="nucleotide sequence ID" value="NZ_JAJGWQ010000003.1"/>
</dbReference>
<dbReference type="Proteomes" id="UP001336015">
    <property type="component" value="Unassembled WGS sequence"/>
</dbReference>